<feature type="region of interest" description="Disordered" evidence="1">
    <location>
        <begin position="1"/>
        <end position="22"/>
    </location>
</feature>
<keyword evidence="2" id="KW-0812">Transmembrane</keyword>
<gene>
    <name evidence="3" type="ORF">KME07_08410</name>
</gene>
<reference evidence="3" key="1">
    <citation type="submission" date="2021-05" db="EMBL/GenBank/DDBJ databases">
        <authorList>
            <person name="Pietrasiak N."/>
            <person name="Ward R."/>
            <person name="Stajich J.E."/>
            <person name="Kurbessoian T."/>
        </authorList>
    </citation>
    <scope>NUCLEOTIDE SEQUENCE</scope>
    <source>
        <strain evidence="3">GSE-TBD4-15B</strain>
    </source>
</reference>
<sequence>MSENSTPKPLEAQTDANGQVPPTPGRCFRGALIAGGLSCAMYGLNRSIIQVLAGIPLPTKSIASANIAVAVRTLIVGISTLATAIFVIATLGLFALGVQLLIQQKQTKV</sequence>
<feature type="transmembrane region" description="Helical" evidence="2">
    <location>
        <begin position="74"/>
        <end position="102"/>
    </location>
</feature>
<dbReference type="InterPro" id="IPR021434">
    <property type="entry name" value="DUF3082"/>
</dbReference>
<organism evidence="3 4">
    <name type="scientific">Pegethrix bostrychoides GSE-TBD4-15B</name>
    <dbReference type="NCBI Taxonomy" id="2839662"/>
    <lineage>
        <taxon>Bacteria</taxon>
        <taxon>Bacillati</taxon>
        <taxon>Cyanobacteriota</taxon>
        <taxon>Cyanophyceae</taxon>
        <taxon>Oculatellales</taxon>
        <taxon>Oculatellaceae</taxon>
        <taxon>Pegethrix</taxon>
    </lineage>
</organism>
<evidence type="ECO:0000313" key="4">
    <source>
        <dbReference type="Proteomes" id="UP000707356"/>
    </source>
</evidence>
<protein>
    <submittedName>
        <fullName evidence="3">DUF3082 domain-containing protein</fullName>
    </submittedName>
</protein>
<comment type="caution">
    <text evidence="3">The sequence shown here is derived from an EMBL/GenBank/DDBJ whole genome shotgun (WGS) entry which is preliminary data.</text>
</comment>
<dbReference type="PANTHER" id="PTHR35733:SF1">
    <property type="entry name" value="OS02G0307800 PROTEIN"/>
    <property type="match status" value="1"/>
</dbReference>
<accession>A0A951U479</accession>
<reference evidence="3" key="2">
    <citation type="journal article" date="2022" name="Microbiol. Resour. Announc.">
        <title>Metagenome Sequencing to Explore Phylogenomics of Terrestrial Cyanobacteria.</title>
        <authorList>
            <person name="Ward R.D."/>
            <person name="Stajich J.E."/>
            <person name="Johansen J.R."/>
            <person name="Huntemann M."/>
            <person name="Clum A."/>
            <person name="Foster B."/>
            <person name="Foster B."/>
            <person name="Roux S."/>
            <person name="Palaniappan K."/>
            <person name="Varghese N."/>
            <person name="Mukherjee S."/>
            <person name="Reddy T.B.K."/>
            <person name="Daum C."/>
            <person name="Copeland A."/>
            <person name="Chen I.A."/>
            <person name="Ivanova N.N."/>
            <person name="Kyrpides N.C."/>
            <person name="Shapiro N."/>
            <person name="Eloe-Fadrosh E.A."/>
            <person name="Pietrasiak N."/>
        </authorList>
    </citation>
    <scope>NUCLEOTIDE SEQUENCE</scope>
    <source>
        <strain evidence="3">GSE-TBD4-15B</strain>
    </source>
</reference>
<dbReference type="PANTHER" id="PTHR35733">
    <property type="entry name" value="OS02G0307800 PROTEIN"/>
    <property type="match status" value="1"/>
</dbReference>
<dbReference type="Pfam" id="PF11282">
    <property type="entry name" value="DUF3082"/>
    <property type="match status" value="1"/>
</dbReference>
<keyword evidence="2" id="KW-0472">Membrane</keyword>
<evidence type="ECO:0000313" key="3">
    <source>
        <dbReference type="EMBL" id="MBW4465449.1"/>
    </source>
</evidence>
<dbReference type="Proteomes" id="UP000707356">
    <property type="component" value="Unassembled WGS sequence"/>
</dbReference>
<evidence type="ECO:0000256" key="1">
    <source>
        <dbReference type="SAM" id="MobiDB-lite"/>
    </source>
</evidence>
<evidence type="ECO:0000256" key="2">
    <source>
        <dbReference type="SAM" id="Phobius"/>
    </source>
</evidence>
<dbReference type="AlphaFoldDB" id="A0A951U479"/>
<keyword evidence="2" id="KW-1133">Transmembrane helix</keyword>
<name>A0A951U479_9CYAN</name>
<dbReference type="EMBL" id="JAHHHV010000044">
    <property type="protein sequence ID" value="MBW4465449.1"/>
    <property type="molecule type" value="Genomic_DNA"/>
</dbReference>
<proteinExistence type="predicted"/>